<evidence type="ECO:0000313" key="3">
    <source>
        <dbReference type="EMBL" id="SUG33735.1"/>
    </source>
</evidence>
<dbReference type="InterPro" id="IPR011146">
    <property type="entry name" value="HIT-like"/>
</dbReference>
<reference evidence="3 4" key="1">
    <citation type="submission" date="2018-06" db="EMBL/GenBank/DDBJ databases">
        <authorList>
            <consortium name="Pathogen Informatics"/>
            <person name="Doyle S."/>
        </authorList>
    </citation>
    <scope>NUCLEOTIDE SEQUENCE [LARGE SCALE GENOMIC DNA]</scope>
    <source>
        <strain evidence="3 4">NCTC7304</strain>
    </source>
</reference>
<evidence type="ECO:0000313" key="4">
    <source>
        <dbReference type="Proteomes" id="UP000254762"/>
    </source>
</evidence>
<accession>A0A379SXM3</accession>
<dbReference type="Gene3D" id="3.30.428.10">
    <property type="entry name" value="HIT-like"/>
    <property type="match status" value="1"/>
</dbReference>
<dbReference type="InterPro" id="IPR001310">
    <property type="entry name" value="Histidine_triad_HIT"/>
</dbReference>
<dbReference type="GO" id="GO:0003824">
    <property type="term" value="F:catalytic activity"/>
    <property type="evidence" value="ECO:0007669"/>
    <property type="project" value="InterPro"/>
</dbReference>
<dbReference type="AlphaFoldDB" id="A0A379SXM3"/>
<comment type="caution">
    <text evidence="1">Lacks conserved residue(s) required for the propagation of feature annotation.</text>
</comment>
<dbReference type="PRINTS" id="PR00332">
    <property type="entry name" value="HISTRIAD"/>
</dbReference>
<dbReference type="EMBL" id="UGXD01000002">
    <property type="protein sequence ID" value="SUG33735.1"/>
    <property type="molecule type" value="Genomic_DNA"/>
</dbReference>
<proteinExistence type="predicted"/>
<feature type="domain" description="HIT" evidence="2">
    <location>
        <begin position="12"/>
        <end position="58"/>
    </location>
</feature>
<protein>
    <recommendedName>
        <fullName evidence="2">HIT domain-containing protein</fullName>
    </recommendedName>
</protein>
<evidence type="ECO:0000259" key="2">
    <source>
        <dbReference type="PROSITE" id="PS51084"/>
    </source>
</evidence>
<organism evidence="3 4">
    <name type="scientific">Salmonella enterica subsp. arizonae</name>
    <dbReference type="NCBI Taxonomy" id="59203"/>
    <lineage>
        <taxon>Bacteria</taxon>
        <taxon>Pseudomonadati</taxon>
        <taxon>Pseudomonadota</taxon>
        <taxon>Gammaproteobacteria</taxon>
        <taxon>Enterobacterales</taxon>
        <taxon>Enterobacteriaceae</taxon>
        <taxon>Salmonella</taxon>
    </lineage>
</organism>
<dbReference type="Pfam" id="PF01230">
    <property type="entry name" value="HIT"/>
    <property type="match status" value="1"/>
</dbReference>
<name>A0A379SXM3_SALER</name>
<dbReference type="Proteomes" id="UP000254762">
    <property type="component" value="Unassembled WGS sequence"/>
</dbReference>
<sequence length="58" mass="6729">MKKENLVAEETIFSKIIRREIPSDIVYQDELVTAFRDISPQAPTHILIIPNILIPNRQ</sequence>
<evidence type="ECO:0000256" key="1">
    <source>
        <dbReference type="PROSITE-ProRule" id="PRU00464"/>
    </source>
</evidence>
<dbReference type="PROSITE" id="PS51084">
    <property type="entry name" value="HIT_2"/>
    <property type="match status" value="1"/>
</dbReference>
<dbReference type="InterPro" id="IPR036265">
    <property type="entry name" value="HIT-like_sf"/>
</dbReference>
<dbReference type="SUPFAM" id="SSF54197">
    <property type="entry name" value="HIT-like"/>
    <property type="match status" value="1"/>
</dbReference>
<gene>
    <name evidence="3" type="primary">SBOV11261_2</name>
    <name evidence="3" type="ORF">NCTC7304_03227</name>
</gene>
<dbReference type="PANTHER" id="PTHR23089">
    <property type="entry name" value="HISTIDINE TRIAD HIT PROTEIN"/>
    <property type="match status" value="1"/>
</dbReference>